<evidence type="ECO:0000256" key="3">
    <source>
        <dbReference type="ARBA" id="ARBA00022691"/>
    </source>
</evidence>
<evidence type="ECO:0000256" key="2">
    <source>
        <dbReference type="ARBA" id="ARBA00022485"/>
    </source>
</evidence>
<dbReference type="InterPro" id="IPR013785">
    <property type="entry name" value="Aldolase_TIM"/>
</dbReference>
<dbReference type="NCBIfam" id="TIGR01210">
    <property type="entry name" value="archaeosine biosynthesis radical SAM protein RaSEA"/>
    <property type="match status" value="1"/>
</dbReference>
<keyword evidence="3" id="KW-0949">S-adenosyl-L-methionine</keyword>
<dbReference type="PANTHER" id="PTHR11135">
    <property type="entry name" value="HISTONE ACETYLTRANSFERASE-RELATED"/>
    <property type="match status" value="1"/>
</dbReference>
<organism evidence="8">
    <name type="scientific">Archaeoglobus fulgidus</name>
    <dbReference type="NCBI Taxonomy" id="2234"/>
    <lineage>
        <taxon>Archaea</taxon>
        <taxon>Methanobacteriati</taxon>
        <taxon>Methanobacteriota</taxon>
        <taxon>Archaeoglobi</taxon>
        <taxon>Archaeoglobales</taxon>
        <taxon>Archaeoglobaceae</taxon>
        <taxon>Archaeoglobus</taxon>
    </lineage>
</organism>
<dbReference type="GO" id="GO:0002926">
    <property type="term" value="P:tRNA wobble base 5-methoxycarbonylmethyl-2-thiouridinylation"/>
    <property type="evidence" value="ECO:0007669"/>
    <property type="project" value="TreeGrafter"/>
</dbReference>
<dbReference type="GO" id="GO:0051539">
    <property type="term" value="F:4 iron, 4 sulfur cluster binding"/>
    <property type="evidence" value="ECO:0007669"/>
    <property type="project" value="UniProtKB-KW"/>
</dbReference>
<dbReference type="InterPro" id="IPR006638">
    <property type="entry name" value="Elp3/MiaA/NifB-like_rSAM"/>
</dbReference>
<comment type="cofactor">
    <cofactor evidence="1">
        <name>[4Fe-4S] cluster</name>
        <dbReference type="ChEBI" id="CHEBI:49883"/>
    </cofactor>
</comment>
<reference evidence="8" key="1">
    <citation type="journal article" date="2020" name="mSystems">
        <title>Genome- and Community-Level Interaction Insights into Carbon Utilization and Element Cycling Functions of Hydrothermarchaeota in Hydrothermal Sediment.</title>
        <authorList>
            <person name="Zhou Z."/>
            <person name="Liu Y."/>
            <person name="Xu W."/>
            <person name="Pan J."/>
            <person name="Luo Z.H."/>
            <person name="Li M."/>
        </authorList>
    </citation>
    <scope>NUCLEOTIDE SEQUENCE [LARGE SCALE GENOMIC DNA]</scope>
    <source>
        <strain evidence="8">SpSt-87</strain>
    </source>
</reference>
<evidence type="ECO:0000256" key="4">
    <source>
        <dbReference type="ARBA" id="ARBA00022723"/>
    </source>
</evidence>
<dbReference type="InterPro" id="IPR007197">
    <property type="entry name" value="rSAM"/>
</dbReference>
<evidence type="ECO:0000256" key="5">
    <source>
        <dbReference type="ARBA" id="ARBA00023004"/>
    </source>
</evidence>
<dbReference type="Gene3D" id="3.20.20.70">
    <property type="entry name" value="Aldolase class I"/>
    <property type="match status" value="1"/>
</dbReference>
<dbReference type="SUPFAM" id="SSF102114">
    <property type="entry name" value="Radical SAM enzymes"/>
    <property type="match status" value="1"/>
</dbReference>
<dbReference type="PANTHER" id="PTHR11135:SF0">
    <property type="entry name" value="ELONGATOR COMPLEX PROTEIN 3"/>
    <property type="match status" value="1"/>
</dbReference>
<sequence length="304" mass="35166">MPKLWKEKERFRGNLEDCLTAIITTRGCFWKKCYMCSYWSESRALSDEFLKSQLDEVLDKLGEIRILKVFTSGSFLDEREIPTELRAYFLDRCRELGVKKLIIESRPEFIDSKKLRDFRGLEVEVGIGLETANDFIREHCINKGFSFSDFTKAAEILKREGLRVKCYLLLKPPFLSEREAINDLLESTEKVRNLADVISINLTNIQKGTLVEKLWERGLYRPPWLWSALEVLRNVSGEIICDPVAGGKIRGPHNCGRCDREIVSAIRLFSVTQDTSLLDVDCSCRKIWLKALELEDRSRVPLFS</sequence>
<keyword evidence="4" id="KW-0479">Metal-binding</keyword>
<dbReference type="InterPro" id="IPR039661">
    <property type="entry name" value="ELP3"/>
</dbReference>
<evidence type="ECO:0000313" key="8">
    <source>
        <dbReference type="EMBL" id="HFW33038.1"/>
    </source>
</evidence>
<name>A0A7C3MBC2_ARCFL</name>
<dbReference type="InterPro" id="IPR005909">
    <property type="entry name" value="RaSEA"/>
</dbReference>
<accession>A0A7C3MBC2</accession>
<dbReference type="GO" id="GO:0005737">
    <property type="term" value="C:cytoplasm"/>
    <property type="evidence" value="ECO:0007669"/>
    <property type="project" value="TreeGrafter"/>
</dbReference>
<dbReference type="GO" id="GO:0046872">
    <property type="term" value="F:metal ion binding"/>
    <property type="evidence" value="ECO:0007669"/>
    <property type="project" value="UniProtKB-KW"/>
</dbReference>
<dbReference type="Pfam" id="PF04055">
    <property type="entry name" value="Radical_SAM"/>
    <property type="match status" value="1"/>
</dbReference>
<gene>
    <name evidence="8" type="ORF">ENW66_08865</name>
</gene>
<dbReference type="SMART" id="SM00729">
    <property type="entry name" value="Elp3"/>
    <property type="match status" value="1"/>
</dbReference>
<proteinExistence type="predicted"/>
<dbReference type="EMBL" id="DTLB01000051">
    <property type="protein sequence ID" value="HFW33038.1"/>
    <property type="molecule type" value="Genomic_DNA"/>
</dbReference>
<evidence type="ECO:0000256" key="6">
    <source>
        <dbReference type="ARBA" id="ARBA00023014"/>
    </source>
</evidence>
<keyword evidence="5" id="KW-0408">Iron</keyword>
<keyword evidence="2" id="KW-0004">4Fe-4S</keyword>
<dbReference type="InterPro" id="IPR058240">
    <property type="entry name" value="rSAM_sf"/>
</dbReference>
<feature type="domain" description="Elp3/MiaA/NifB-like radical SAM core" evidence="7">
    <location>
        <begin position="18"/>
        <end position="234"/>
    </location>
</feature>
<dbReference type="AlphaFoldDB" id="A0A7C3MBC2"/>
<evidence type="ECO:0000259" key="7">
    <source>
        <dbReference type="SMART" id="SM00729"/>
    </source>
</evidence>
<evidence type="ECO:0000256" key="1">
    <source>
        <dbReference type="ARBA" id="ARBA00001966"/>
    </source>
</evidence>
<dbReference type="GO" id="GO:0003824">
    <property type="term" value="F:catalytic activity"/>
    <property type="evidence" value="ECO:0007669"/>
    <property type="project" value="InterPro"/>
</dbReference>
<protein>
    <submittedName>
        <fullName evidence="8">TIGR01210 family radical SAM protein</fullName>
    </submittedName>
</protein>
<dbReference type="SFLD" id="SFLDS00029">
    <property type="entry name" value="Radical_SAM"/>
    <property type="match status" value="1"/>
</dbReference>
<keyword evidence="6" id="KW-0411">Iron-sulfur</keyword>
<comment type="caution">
    <text evidence="8">The sequence shown here is derived from an EMBL/GenBank/DDBJ whole genome shotgun (WGS) entry which is preliminary data.</text>
</comment>
<dbReference type="PIRSF" id="PIRSF004954">
    <property type="entry name" value="Radical_SAM"/>
    <property type="match status" value="1"/>
</dbReference>